<feature type="region of interest" description="Disordered" evidence="1">
    <location>
        <begin position="816"/>
        <end position="909"/>
    </location>
</feature>
<feature type="region of interest" description="Disordered" evidence="1">
    <location>
        <begin position="212"/>
        <end position="467"/>
    </location>
</feature>
<dbReference type="EMBL" id="LFZO01000911">
    <property type="protein sequence ID" value="KXS95113.1"/>
    <property type="molecule type" value="Genomic_DNA"/>
</dbReference>
<feature type="compositionally biased region" description="Low complexity" evidence="1">
    <location>
        <begin position="768"/>
        <end position="777"/>
    </location>
</feature>
<feature type="compositionally biased region" description="Basic and acidic residues" evidence="1">
    <location>
        <begin position="328"/>
        <end position="341"/>
    </location>
</feature>
<evidence type="ECO:0000256" key="2">
    <source>
        <dbReference type="SAM" id="Phobius"/>
    </source>
</evidence>
<evidence type="ECO:0000256" key="1">
    <source>
        <dbReference type="SAM" id="MobiDB-lite"/>
    </source>
</evidence>
<proteinExistence type="predicted"/>
<feature type="compositionally biased region" description="Basic and acidic residues" evidence="1">
    <location>
        <begin position="214"/>
        <end position="235"/>
    </location>
</feature>
<evidence type="ECO:0000313" key="3">
    <source>
        <dbReference type="EMBL" id="KXS95113.1"/>
    </source>
</evidence>
<sequence length="957" mass="105495">MDHFRPSRPQPAEEPDLKQILVCEKREEHSPSNILCSRNIFGKRLCSMARRRRSGSPSARRQAFDSRFVYGSTTKPEIWSTVVLAKDNAAHMQVLDSFSSKAQDHKSSTTTESKLLSAHPLVSGVSLNKKLAIAISVPICFFVLLAVVAIAIYCSKLHRPHRKDVSRRSLEHRREDAPQNTAVPQDQHRPAAFEEDGTQPDIKAILEALNSHKARSESDPRPFSHTQDESQRDEQPPEPSANFSTRRDSSSDDEGTHFSDLEDPFIDRSPATPGKISFLQEQEVAGDHGQTLDADAGHPPEPPPPLEELEDPFIHVGDDSITSPPRVAADHDHQARRRSELADDPGFWLKPIRKTDSAQGESGRKDQDEEVHDDRVIDHERTTLDSGERQPSIEEQGRQHDDSSEAWRLQSVEDPSRHSRLPSTVVDNNAYTTPKADGAEAVKGGDTYPNEPSATRAREAEDLDEQSEVDMLEQTSVDHVNDDLVSHIEAVPTANRVSPSEHRHNQSDRNTEQAVRDFALAPQYEPERDNMLLGHDLVKTARSRSFAGLGDDGEDDLLRRTVYTLLTFHTNPHPHPSRVPTPLQPRIAQTRHRFAISPAVPPGTIVSALTHCLNTALPWCSRAPWPRFSSFMHSSAHAARCIEYRSKRCEEDLVSLGAFPRSYSPYTLDGNQMADQWHKAWDGALISGTSILEASTSAATGGLGLLIDTSIAPTPSSSSRLPSIPTDLPSIRFETFISTTSVASPAPPISSTTPVSTAIGENSTQHVSSSSPSKSGPSSALYISLIVLSILILLTLLALAWFALRRRKKEKAELEEATQRYHAHGGSIDSSPMPPQTMDSFKDSLLTGPTVVDARTSDRTLVPDPSTSRTQWPLRSISRHKSNRILLPPAPPPKSEARSTWRMCAPPSSPTRAVARAGSNDAGLVGVHIPATHRIELSELSPVSPLSERDVLMRDKL</sequence>
<feature type="region of interest" description="Disordered" evidence="1">
    <location>
        <begin position="742"/>
        <end position="777"/>
    </location>
</feature>
<feature type="compositionally biased region" description="Basic and acidic residues" evidence="1">
    <location>
        <begin position="362"/>
        <end position="405"/>
    </location>
</feature>
<keyword evidence="2" id="KW-0812">Transmembrane</keyword>
<feature type="compositionally biased region" description="Basic and acidic residues" evidence="1">
    <location>
        <begin position="245"/>
        <end position="260"/>
    </location>
</feature>
<feature type="compositionally biased region" description="Low complexity" evidence="1">
    <location>
        <begin position="742"/>
        <end position="759"/>
    </location>
</feature>
<feature type="compositionally biased region" description="Polar residues" evidence="1">
    <location>
        <begin position="421"/>
        <end position="432"/>
    </location>
</feature>
<evidence type="ECO:0000313" key="4">
    <source>
        <dbReference type="Proteomes" id="UP000073492"/>
    </source>
</evidence>
<keyword evidence="2" id="KW-1133">Transmembrane helix</keyword>
<feature type="compositionally biased region" description="Basic and acidic residues" evidence="1">
    <location>
        <begin position="166"/>
        <end position="177"/>
    </location>
</feature>
<accession>A0A139GY34</accession>
<protein>
    <submittedName>
        <fullName evidence="3">Uncharacterized protein</fullName>
    </submittedName>
</protein>
<name>A0A139GY34_9PEZI</name>
<keyword evidence="2" id="KW-0472">Membrane</keyword>
<reference evidence="3 4" key="1">
    <citation type="submission" date="2015-07" db="EMBL/GenBank/DDBJ databases">
        <title>Comparative genomics of the Sigatoka disease complex on banana suggests a link between parallel evolutionary changes in Pseudocercospora fijiensis and Pseudocercospora eumusae and increased virulence on the banana host.</title>
        <authorList>
            <person name="Chang T.-C."/>
            <person name="Salvucci A."/>
            <person name="Crous P.W."/>
            <person name="Stergiopoulos I."/>
        </authorList>
    </citation>
    <scope>NUCLEOTIDE SEQUENCE [LARGE SCALE GENOMIC DNA]</scope>
    <source>
        <strain evidence="3 4">CBS 116634</strain>
    </source>
</reference>
<gene>
    <name evidence="3" type="ORF">AC579_3004</name>
</gene>
<dbReference type="AlphaFoldDB" id="A0A139GY34"/>
<feature type="transmembrane region" description="Helical" evidence="2">
    <location>
        <begin position="131"/>
        <end position="153"/>
    </location>
</feature>
<keyword evidence="4" id="KW-1185">Reference proteome</keyword>
<feature type="region of interest" description="Disordered" evidence="1">
    <location>
        <begin position="163"/>
        <end position="199"/>
    </location>
</feature>
<organism evidence="3 4">
    <name type="scientific">Pseudocercospora musae</name>
    <dbReference type="NCBI Taxonomy" id="113226"/>
    <lineage>
        <taxon>Eukaryota</taxon>
        <taxon>Fungi</taxon>
        <taxon>Dikarya</taxon>
        <taxon>Ascomycota</taxon>
        <taxon>Pezizomycotina</taxon>
        <taxon>Dothideomycetes</taxon>
        <taxon>Dothideomycetidae</taxon>
        <taxon>Mycosphaerellales</taxon>
        <taxon>Mycosphaerellaceae</taxon>
        <taxon>Pseudocercospora</taxon>
    </lineage>
</organism>
<dbReference type="Proteomes" id="UP000073492">
    <property type="component" value="Unassembled WGS sequence"/>
</dbReference>
<comment type="caution">
    <text evidence="3">The sequence shown here is derived from an EMBL/GenBank/DDBJ whole genome shotgun (WGS) entry which is preliminary data.</text>
</comment>
<feature type="transmembrane region" description="Helical" evidence="2">
    <location>
        <begin position="780"/>
        <end position="804"/>
    </location>
</feature>
<dbReference type="OrthoDB" id="3649675at2759"/>